<feature type="transmembrane region" description="Helical" evidence="1">
    <location>
        <begin position="195"/>
        <end position="213"/>
    </location>
</feature>
<evidence type="ECO:0000259" key="2">
    <source>
        <dbReference type="Pfam" id="PF01757"/>
    </source>
</evidence>
<protein>
    <submittedName>
        <fullName evidence="3">Acyltransferase</fullName>
        <ecNumber evidence="3">2.3.-.-</ecNumber>
    </submittedName>
</protein>
<dbReference type="Pfam" id="PF01757">
    <property type="entry name" value="Acyl_transf_3"/>
    <property type="match status" value="1"/>
</dbReference>
<comment type="caution">
    <text evidence="3">The sequence shown here is derived from an EMBL/GenBank/DDBJ whole genome shotgun (WGS) entry which is preliminary data.</text>
</comment>
<dbReference type="EC" id="2.3.-.-" evidence="3"/>
<dbReference type="PANTHER" id="PTHR23028">
    <property type="entry name" value="ACETYLTRANSFERASE"/>
    <property type="match status" value="1"/>
</dbReference>
<dbReference type="InterPro" id="IPR002656">
    <property type="entry name" value="Acyl_transf_3_dom"/>
</dbReference>
<organism evidence="3 4">
    <name type="scientific">Ideonella lacteola</name>
    <dbReference type="NCBI Taxonomy" id="2984193"/>
    <lineage>
        <taxon>Bacteria</taxon>
        <taxon>Pseudomonadati</taxon>
        <taxon>Pseudomonadota</taxon>
        <taxon>Betaproteobacteria</taxon>
        <taxon>Burkholderiales</taxon>
        <taxon>Sphaerotilaceae</taxon>
        <taxon>Ideonella</taxon>
    </lineage>
</organism>
<sequence>MRPPTSAVHHIPGLDGLRAIAVIAVVWHHAHPGIAWLPASANGFLGVDLFFALSGWLITTLLLQERERYGQISLWNFYVRRALRIFPLYYALLALLSLYFLRAPQSTLAADFFQALPYHATYVSNWVQPDSLMAITWSLSTEEQFYLVWPPLLVWLGGRAVPWLLAFLVLNQVVNFGVLDGWLRTAGMPYESRDILQATFTPIVLGVLMAFGLRDKRAGAWLKRCLTAPMLWALVAVTLMWINWPGDLRGAPRLGFHVLVTLLIAGVVLQPGHLVVRALQWRPLAYVGTVSYGVYLLHKPALEGAHRLLAKAGIDAPGALFLLGLLLSVLAAGLSFRFFERPLLGLKERFRSPDRRRPTIDPASPPTA</sequence>
<dbReference type="GO" id="GO:0016746">
    <property type="term" value="F:acyltransferase activity"/>
    <property type="evidence" value="ECO:0007669"/>
    <property type="project" value="UniProtKB-KW"/>
</dbReference>
<feature type="transmembrane region" description="Helical" evidence="1">
    <location>
        <begin position="250"/>
        <end position="269"/>
    </location>
</feature>
<name>A0ABU9BJU9_9BURK</name>
<dbReference type="RefSeq" id="WP_341423665.1">
    <property type="nucleotide sequence ID" value="NZ_JBBUTG010000001.1"/>
</dbReference>
<proteinExistence type="predicted"/>
<keyword evidence="1" id="KW-0472">Membrane</keyword>
<keyword evidence="4" id="KW-1185">Reference proteome</keyword>
<evidence type="ECO:0000256" key="1">
    <source>
        <dbReference type="SAM" id="Phobius"/>
    </source>
</evidence>
<evidence type="ECO:0000313" key="4">
    <source>
        <dbReference type="Proteomes" id="UP001371218"/>
    </source>
</evidence>
<feature type="transmembrane region" description="Helical" evidence="1">
    <location>
        <begin position="43"/>
        <end position="63"/>
    </location>
</feature>
<keyword evidence="1" id="KW-1133">Transmembrane helix</keyword>
<dbReference type="Proteomes" id="UP001371218">
    <property type="component" value="Unassembled WGS sequence"/>
</dbReference>
<keyword evidence="3" id="KW-0012">Acyltransferase</keyword>
<feature type="transmembrane region" description="Helical" evidence="1">
    <location>
        <begin position="83"/>
        <end position="101"/>
    </location>
</feature>
<evidence type="ECO:0000313" key="3">
    <source>
        <dbReference type="EMBL" id="MEK8029324.1"/>
    </source>
</evidence>
<accession>A0ABU9BJU9</accession>
<gene>
    <name evidence="3" type="ORF">AACH06_00705</name>
</gene>
<dbReference type="InterPro" id="IPR050879">
    <property type="entry name" value="Acyltransferase_3"/>
</dbReference>
<feature type="transmembrane region" description="Helical" evidence="1">
    <location>
        <begin position="281"/>
        <end position="298"/>
    </location>
</feature>
<feature type="transmembrane region" description="Helical" evidence="1">
    <location>
        <begin position="318"/>
        <end position="339"/>
    </location>
</feature>
<dbReference type="PANTHER" id="PTHR23028:SF53">
    <property type="entry name" value="ACYL_TRANSF_3 DOMAIN-CONTAINING PROTEIN"/>
    <property type="match status" value="1"/>
</dbReference>
<feature type="domain" description="Acyltransferase 3" evidence="2">
    <location>
        <begin position="12"/>
        <end position="332"/>
    </location>
</feature>
<keyword evidence="1" id="KW-0812">Transmembrane</keyword>
<feature type="transmembrane region" description="Helical" evidence="1">
    <location>
        <begin position="225"/>
        <end position="244"/>
    </location>
</feature>
<dbReference type="EMBL" id="JBBUTG010000001">
    <property type="protein sequence ID" value="MEK8029324.1"/>
    <property type="molecule type" value="Genomic_DNA"/>
</dbReference>
<keyword evidence="3" id="KW-0808">Transferase</keyword>
<reference evidence="3 4" key="1">
    <citation type="submission" date="2024-04" db="EMBL/GenBank/DDBJ databases">
        <title>Novel species of the genus Ideonella isolated from streams.</title>
        <authorList>
            <person name="Lu H."/>
        </authorList>
    </citation>
    <scope>NUCLEOTIDE SEQUENCE [LARGE SCALE GENOMIC DNA]</scope>
    <source>
        <strain evidence="3 4">DXS29W</strain>
    </source>
</reference>